<keyword evidence="1" id="KW-0812">Transmembrane</keyword>
<comment type="caution">
    <text evidence="2">The sequence shown here is derived from an EMBL/GenBank/DDBJ whole genome shotgun (WGS) entry which is preliminary data.</text>
</comment>
<protein>
    <recommendedName>
        <fullName evidence="4">Tryptophan-associated transmembrane protein (Trp_oprn_chp)</fullName>
    </recommendedName>
</protein>
<evidence type="ECO:0000256" key="1">
    <source>
        <dbReference type="SAM" id="Phobius"/>
    </source>
</evidence>
<evidence type="ECO:0000313" key="2">
    <source>
        <dbReference type="EMBL" id="GGN83694.1"/>
    </source>
</evidence>
<reference evidence="3" key="1">
    <citation type="journal article" date="2019" name="Int. J. Syst. Evol. Microbiol.">
        <title>The Global Catalogue of Microorganisms (GCM) 10K type strain sequencing project: providing services to taxonomists for standard genome sequencing and annotation.</title>
        <authorList>
            <consortium name="The Broad Institute Genomics Platform"/>
            <consortium name="The Broad Institute Genome Sequencing Center for Infectious Disease"/>
            <person name="Wu L."/>
            <person name="Ma J."/>
        </authorList>
    </citation>
    <scope>NUCLEOTIDE SEQUENCE [LARGE SCALE GENOMIC DNA]</scope>
    <source>
        <strain evidence="3">CGMCC 1.6960</strain>
    </source>
</reference>
<name>A0ABQ2KK85_9MICO</name>
<dbReference type="RefSeq" id="WP_188717539.1">
    <property type="nucleotide sequence ID" value="NZ_BAABBD010000002.1"/>
</dbReference>
<gene>
    <name evidence="2" type="ORF">GCM10010968_14720</name>
</gene>
<dbReference type="InterPro" id="IPR019051">
    <property type="entry name" value="Trp_biosyn_TM_oprn/chp"/>
</dbReference>
<keyword evidence="3" id="KW-1185">Reference proteome</keyword>
<keyword evidence="1" id="KW-1133">Transmembrane helix</keyword>
<accession>A0ABQ2KK85</accession>
<feature type="transmembrane region" description="Helical" evidence="1">
    <location>
        <begin position="47"/>
        <end position="66"/>
    </location>
</feature>
<sequence>MLRRARTISVLGLLAAGALGLLAATQPWAMVTLVDGRELTTSGQGVAASLSIVAFVCIATALVLPIAGRWWRVVLGALAVLAGGALAAEAWGARARVDEAVAELVAEATGLAGSAQQAEIARLAATGWPDAAVAGGALAVLVGAWVLATGHRWPARAARAARYERTGSGLAWDAMDDGEDPTR</sequence>
<proteinExistence type="predicted"/>
<evidence type="ECO:0000313" key="3">
    <source>
        <dbReference type="Proteomes" id="UP000626982"/>
    </source>
</evidence>
<evidence type="ECO:0008006" key="4">
    <source>
        <dbReference type="Google" id="ProtNLM"/>
    </source>
</evidence>
<organism evidence="2 3">
    <name type="scientific">Agrococcus terreus</name>
    <dbReference type="NCBI Taxonomy" id="574649"/>
    <lineage>
        <taxon>Bacteria</taxon>
        <taxon>Bacillati</taxon>
        <taxon>Actinomycetota</taxon>
        <taxon>Actinomycetes</taxon>
        <taxon>Micrococcales</taxon>
        <taxon>Microbacteriaceae</taxon>
        <taxon>Agrococcus</taxon>
    </lineage>
</organism>
<feature type="transmembrane region" description="Helical" evidence="1">
    <location>
        <begin position="73"/>
        <end position="93"/>
    </location>
</feature>
<dbReference type="EMBL" id="BMLM01000001">
    <property type="protein sequence ID" value="GGN83694.1"/>
    <property type="molecule type" value="Genomic_DNA"/>
</dbReference>
<dbReference type="Proteomes" id="UP000626982">
    <property type="component" value="Unassembled WGS sequence"/>
</dbReference>
<feature type="transmembrane region" description="Helical" evidence="1">
    <location>
        <begin position="131"/>
        <end position="149"/>
    </location>
</feature>
<keyword evidence="1" id="KW-0472">Membrane</keyword>
<dbReference type="Pfam" id="PF09534">
    <property type="entry name" value="Trp_oprn_chp"/>
    <property type="match status" value="1"/>
</dbReference>